<evidence type="ECO:0000256" key="5">
    <source>
        <dbReference type="ARBA" id="ARBA00022536"/>
    </source>
</evidence>
<evidence type="ECO:0000256" key="10">
    <source>
        <dbReference type="ARBA" id="ARBA00022837"/>
    </source>
</evidence>
<evidence type="ECO:0000313" key="19">
    <source>
        <dbReference type="Proteomes" id="UP000830375"/>
    </source>
</evidence>
<feature type="region of interest" description="Disordered" evidence="16">
    <location>
        <begin position="915"/>
        <end position="965"/>
    </location>
</feature>
<dbReference type="InterPro" id="IPR028994">
    <property type="entry name" value="Integrin_alpha_N"/>
</dbReference>
<evidence type="ECO:0000256" key="7">
    <source>
        <dbReference type="ARBA" id="ARBA00022723"/>
    </source>
</evidence>
<dbReference type="Gene3D" id="2.130.10.130">
    <property type="entry name" value="Integrin alpha, N-terminal"/>
    <property type="match status" value="1"/>
</dbReference>
<dbReference type="InterPro" id="IPR018097">
    <property type="entry name" value="EGF_Ca-bd_CS"/>
</dbReference>
<dbReference type="InterPro" id="IPR027039">
    <property type="entry name" value="Crtac1"/>
</dbReference>
<dbReference type="Pfam" id="PF09005">
    <property type="entry name" value="FUBP_C"/>
    <property type="match status" value="1"/>
</dbReference>
<evidence type="ECO:0000256" key="14">
    <source>
        <dbReference type="PROSITE-ProRule" id="PRU00117"/>
    </source>
</evidence>
<dbReference type="PRINTS" id="PR00926">
    <property type="entry name" value="MITOCARRIER"/>
</dbReference>
<sequence length="1897" mass="205964">MPLGLDAGAMHGQRGRPRTRAALGRALRAAGSEQGRTDRRERAADRTRRPWVVVELGGGGTEETQYIVRAGDVNHDGQLDFEEFTEYLRSHEKRLKLMFRSLDRNNDGQLDAGEIQQSLHNLGVDVTLEQAAKILQSMDKDHSMTIDWFEWRDHFLFNPLHNMEEIAQYWKHSVMLDIGEHLTVPDEFSEKEKQSGFVWRQLMAGAVAGSVSRTGTAPLDRLKVFLQVHGQSSDKGNVWRGLRAMVREGGLTALWRGNGINVLKIAPETAIKFLAYEQIKRLMRGSKEGGTLKVQERFVAGSLAGATAQTIIYPMEYSGVADCAKQILQKEGIWAFYKGYLPNMLGIIPYAGIDLAVYETLKNAWLQRHSEGTPDPGVLVLVGCGTVTIVAQEGVVGLYRGIAPNFLKVIPAVSISYVVYEHMRKGPDIQVYRVKPSGCVSQCSNYARPQLPSDWPTQQPLIKSAYRKPLSDPQAFCPSHAFVSLVFPRLRTSARPRPPRRIPHTSPLRTDSMSEYSAVPPPGAGAALGAGGLKKDAFADAVQRARQVSDPHCGSERAAFVGQRAGPRAHEPASQQRSAETSRVPPMSNNGGAESYPFAAQKRSLEDGDQPESKKMASDRDNASALSIGAQLAALSQQSVRPSSITEEYRVPDGMVGLNSGGLPDRSVSLTGSPEAIQKAKMLLDDIVSRGRGTPPSFHESTNGSGHMQEMIIPAGKAGLVIGKGGETIKQLQERAGVKMILIQDASQGPNMDKPLRIIGDPYKVQQAREMVQEILRERDHPGFDRNEYGSRIGGGIEVPVPRHSVGVVIGRNGEMIKKIQNDAGYERKEEGGRGPGNWGPPGGEMTFSIPAHKCGLVIGRGGENVKAINQQTGAFVEISRQPPPNGDPNFKLFTIRGSPQQIDHAKQLIEDKIEGPLCPVGPGPGGPGPAGPMGPYNPNPYQPGPPGGPPHGGPPGGQYPQGWGNAYQQWQPHDPSKAAADHNAAWAAYYAQYYQQPGGGAMPGQTPAAQPAAPAPADQSQAAPGAAQPDYTKAWEEYYKKMAAAGGGAAPAAGGAQATGAAAAGQTDYSAAWAEYYRQQAAYYGQTGQAAGQPGATPQGQQVQTPKLNTPLFVLFMRSEVTELSPVLLLPSILSLSSVNQRLTPETLQASFSHSQHLKNTDLRSDWRTNRAHVFFISLLPPPVILFYLSVWGLCRFGFILLVLARLVGVPGPGSGFLVTSCLRFLHILDLAFLGHIDFHGGLLRSGRSSRFGPLFWMSCFGVHRDLCKESVSMSVKMRMWWACLLGLALSALSQAQPMFSVTTDTVLPPDALHNPTQRNYGMAVTDVDGDGDLEVVVAGYNGPNLVLKYDRTQNKLVNIAVDDLSSPYYALRDPRGNAIGLSACDVDGDGREEIYFLNTNNAYSGRATYADKLFKFRNGRFEDLLSDDVNVRRGVANQMAGRSVACVDRKGTGRYSIYVANYASGNVGPHALIEMDETASDVEKGVIALDTSSDIFCDNENGPNFLFKNNGDGTFTDVAAKAGVEDRYQHGRGVALADFNGDGKTDIVYGNWNGPHRLYLQDGQQRFKDVATPAFATPSPIRTVIAADFNNDLQLEVFFNNIAYQGNAPNRIFRVSRKQNSDPDITELDVGDASEPQGRGTDFDGDGLLDLLVAHGESASQPISVFKVNQGSSNKWLRVMPRTFFGAFARGAKVVMYTKHSGAHTRIIDGGSGYLCEMEPVAHFGLGTDEATSIEVFWPDGRSIVRPLEPADMNTVIEVAYPNEGEESALTSDAQVWMHANEEEESMHTLHSQCGEGFTVNTKGRCVDINECRRLPAVCPHTRPVCTNTYGHYKCSSRKRCVEGYKPSRDGRACVAVASRYDSSVSSFPVCPGFCLSELLLISVLSVSGGLCLCR</sequence>
<feature type="region of interest" description="Disordered" evidence="16">
    <location>
        <begin position="1001"/>
        <end position="1030"/>
    </location>
</feature>
<keyword evidence="9" id="KW-0677">Repeat</keyword>
<protein>
    <submittedName>
        <fullName evidence="18">Cartilage acidic protein 1</fullName>
    </submittedName>
</protein>
<dbReference type="Gene3D" id="1.10.238.10">
    <property type="entry name" value="EF-hand"/>
    <property type="match status" value="2"/>
</dbReference>
<feature type="compositionally biased region" description="Polar residues" evidence="16">
    <location>
        <begin position="573"/>
        <end position="592"/>
    </location>
</feature>
<dbReference type="PROSITE" id="PS01187">
    <property type="entry name" value="EGF_CA"/>
    <property type="match status" value="1"/>
</dbReference>
<dbReference type="EMBL" id="JACTAM010000001">
    <property type="protein sequence ID" value="KAI2668091.1"/>
    <property type="molecule type" value="Genomic_DNA"/>
</dbReference>
<dbReference type="Pfam" id="PF13517">
    <property type="entry name" value="FG-GAP_3"/>
    <property type="match status" value="2"/>
</dbReference>
<keyword evidence="12" id="KW-1015">Disulfide bond</keyword>
<dbReference type="InterPro" id="IPR047371">
    <property type="entry name" value="KH-I_FUBP2_rpt4"/>
</dbReference>
<dbReference type="InterPro" id="IPR015096">
    <property type="entry name" value="FUBP_C"/>
</dbReference>
<dbReference type="Pfam" id="PF13833">
    <property type="entry name" value="EF-hand_8"/>
    <property type="match status" value="1"/>
</dbReference>
<dbReference type="SMART" id="SM00054">
    <property type="entry name" value="EFh"/>
    <property type="match status" value="2"/>
</dbReference>
<keyword evidence="8" id="KW-0732">Signal</keyword>
<dbReference type="SUPFAM" id="SSF54791">
    <property type="entry name" value="Eukaryotic type KH-domain (KH-domain type I)"/>
    <property type="match status" value="2"/>
</dbReference>
<feature type="domain" description="EF-hand" evidence="17">
    <location>
        <begin position="90"/>
        <end position="125"/>
    </location>
</feature>
<feature type="region of interest" description="Disordered" evidence="16">
    <location>
        <begin position="560"/>
        <end position="595"/>
    </location>
</feature>
<dbReference type="InterPro" id="IPR002067">
    <property type="entry name" value="MCP"/>
</dbReference>
<dbReference type="InterPro" id="IPR047369">
    <property type="entry name" value="KH-I_FUBP2_rpt2"/>
</dbReference>
<evidence type="ECO:0000256" key="13">
    <source>
        <dbReference type="ARBA" id="ARBA00023242"/>
    </source>
</evidence>
<comment type="subcellular location">
    <subcellularLocation>
        <location evidence="2">Mitochondrion inner membrane</location>
        <topology evidence="2">Multi-pass membrane protein</topology>
    </subcellularLocation>
    <subcellularLocation>
        <location evidence="1">Nucleus</location>
    </subcellularLocation>
</comment>
<dbReference type="CDD" id="cd00054">
    <property type="entry name" value="EGF_CA"/>
    <property type="match status" value="1"/>
</dbReference>
<evidence type="ECO:0000256" key="16">
    <source>
        <dbReference type="SAM" id="MobiDB-lite"/>
    </source>
</evidence>
<dbReference type="InterPro" id="IPR011519">
    <property type="entry name" value="UnbV_ASPIC"/>
</dbReference>
<evidence type="ECO:0000256" key="15">
    <source>
        <dbReference type="PROSITE-ProRule" id="PRU00282"/>
    </source>
</evidence>
<dbReference type="CDD" id="cd22482">
    <property type="entry name" value="KH-I_FUBP2_rpt2"/>
    <property type="match status" value="1"/>
</dbReference>
<dbReference type="SUPFAM" id="SSF103506">
    <property type="entry name" value="Mitochondrial carrier"/>
    <property type="match status" value="1"/>
</dbReference>
<feature type="region of interest" description="Disordered" evidence="16">
    <location>
        <begin position="603"/>
        <end position="622"/>
    </location>
</feature>
<keyword evidence="19" id="KW-1185">Reference proteome</keyword>
<feature type="domain" description="EF-hand" evidence="17">
    <location>
        <begin position="126"/>
        <end position="161"/>
    </location>
</feature>
<dbReference type="InterPro" id="IPR002048">
    <property type="entry name" value="EF_hand_dom"/>
</dbReference>
<keyword evidence="11 15" id="KW-0472">Membrane</keyword>
<evidence type="ECO:0000259" key="17">
    <source>
        <dbReference type="PROSITE" id="PS50222"/>
    </source>
</evidence>
<feature type="compositionally biased region" description="Basic residues" evidence="16">
    <location>
        <begin position="494"/>
        <end position="503"/>
    </location>
</feature>
<feature type="compositionally biased region" description="Low complexity" evidence="16">
    <location>
        <begin position="1004"/>
        <end position="1030"/>
    </location>
</feature>
<dbReference type="Gene3D" id="1.50.40.10">
    <property type="entry name" value="Mitochondrial carrier domain"/>
    <property type="match status" value="1"/>
</dbReference>
<evidence type="ECO:0000256" key="2">
    <source>
        <dbReference type="ARBA" id="ARBA00004448"/>
    </source>
</evidence>
<evidence type="ECO:0000256" key="1">
    <source>
        <dbReference type="ARBA" id="ARBA00004123"/>
    </source>
</evidence>
<dbReference type="InterPro" id="IPR004087">
    <property type="entry name" value="KH_dom"/>
</dbReference>
<proteinExistence type="inferred from homology"/>
<dbReference type="PROSITE" id="PS00018">
    <property type="entry name" value="EF_HAND_1"/>
    <property type="match status" value="1"/>
</dbReference>
<dbReference type="SUPFAM" id="SSF57184">
    <property type="entry name" value="Growth factor receptor domain"/>
    <property type="match status" value="1"/>
</dbReference>
<dbReference type="Proteomes" id="UP000830375">
    <property type="component" value="Unassembled WGS sequence"/>
</dbReference>
<dbReference type="InterPro" id="IPR013517">
    <property type="entry name" value="FG-GAP"/>
</dbReference>
<evidence type="ECO:0000256" key="6">
    <source>
        <dbReference type="ARBA" id="ARBA00022692"/>
    </source>
</evidence>
<dbReference type="InterPro" id="IPR001881">
    <property type="entry name" value="EGF-like_Ca-bd_dom"/>
</dbReference>
<dbReference type="InterPro" id="IPR004088">
    <property type="entry name" value="KH_dom_type_1"/>
</dbReference>
<keyword evidence="13" id="KW-0539">Nucleus</keyword>
<keyword evidence="6 15" id="KW-0812">Transmembrane</keyword>
<dbReference type="Pfam" id="PF00153">
    <property type="entry name" value="Mito_carr"/>
    <property type="match status" value="3"/>
</dbReference>
<dbReference type="Pfam" id="PF00013">
    <property type="entry name" value="KH_1"/>
    <property type="match status" value="3"/>
</dbReference>
<dbReference type="Pfam" id="PF07645">
    <property type="entry name" value="EGF_CA"/>
    <property type="match status" value="1"/>
</dbReference>
<feature type="repeat" description="Solcar" evidence="15">
    <location>
        <begin position="292"/>
        <end position="364"/>
    </location>
</feature>
<dbReference type="InterPro" id="IPR023395">
    <property type="entry name" value="MCP_dom_sf"/>
</dbReference>
<keyword evidence="14" id="KW-0694">RNA-binding</keyword>
<dbReference type="InterPro" id="IPR036612">
    <property type="entry name" value="KH_dom_type_1_sf"/>
</dbReference>
<dbReference type="PANTHER" id="PTHR16026:SF1">
    <property type="entry name" value="CARTILAGE ACIDIC PROTEIN 1A ISOFORM X1"/>
    <property type="match status" value="1"/>
</dbReference>
<evidence type="ECO:0000313" key="18">
    <source>
        <dbReference type="EMBL" id="KAI2668091.1"/>
    </source>
</evidence>
<gene>
    <name evidence="18" type="ORF">H4Q32_004736</name>
</gene>
<feature type="compositionally biased region" description="Basic and acidic residues" evidence="16">
    <location>
        <begin position="35"/>
        <end position="46"/>
    </location>
</feature>
<keyword evidence="10" id="KW-0106">Calcium</keyword>
<feature type="region of interest" description="Disordered" evidence="16">
    <location>
        <begin position="494"/>
        <end position="515"/>
    </location>
</feature>
<dbReference type="PROSITE" id="PS50222">
    <property type="entry name" value="EF_HAND_2"/>
    <property type="match status" value="2"/>
</dbReference>
<dbReference type="CDD" id="cd00051">
    <property type="entry name" value="EFh"/>
    <property type="match status" value="1"/>
</dbReference>
<dbReference type="InterPro" id="IPR011992">
    <property type="entry name" value="EF-hand-dom_pair"/>
</dbReference>
<feature type="repeat" description="Solcar" evidence="15">
    <location>
        <begin position="196"/>
        <end position="282"/>
    </location>
</feature>
<reference evidence="18 19" key="1">
    <citation type="submission" date="2022-01" db="EMBL/GenBank/DDBJ databases">
        <title>A high-quality chromosome-level genome assembly of rohu carp, Labeo rohita.</title>
        <authorList>
            <person name="Arick M.A. II"/>
            <person name="Hsu C.-Y."/>
            <person name="Magbanua Z."/>
            <person name="Pechanova O."/>
            <person name="Grover C."/>
            <person name="Miller E."/>
            <person name="Thrash A."/>
            <person name="Ezzel L."/>
            <person name="Alam S."/>
            <person name="Benzie J."/>
            <person name="Hamilton M."/>
            <person name="Karsi A."/>
            <person name="Lawrence M.L."/>
            <person name="Peterson D.G."/>
        </authorList>
    </citation>
    <scope>NUCLEOTIDE SEQUENCE [LARGE SCALE GENOMIC DNA]</scope>
    <source>
        <strain evidence="19">BAU-BD-2019</strain>
        <tissue evidence="18">Blood</tissue>
    </source>
</reference>
<evidence type="ECO:0000256" key="12">
    <source>
        <dbReference type="ARBA" id="ARBA00023157"/>
    </source>
</evidence>
<name>A0ABQ8MZ16_LABRO</name>
<dbReference type="InterPro" id="IPR009030">
    <property type="entry name" value="Growth_fac_rcpt_cys_sf"/>
</dbReference>
<feature type="region of interest" description="Disordered" evidence="16">
    <location>
        <begin position="27"/>
        <end position="46"/>
    </location>
</feature>
<evidence type="ECO:0000256" key="3">
    <source>
        <dbReference type="ARBA" id="ARBA00006375"/>
    </source>
</evidence>
<dbReference type="Pfam" id="PF07593">
    <property type="entry name" value="UnbV_ASPIC"/>
    <property type="match status" value="1"/>
</dbReference>
<evidence type="ECO:0000256" key="11">
    <source>
        <dbReference type="ARBA" id="ARBA00023136"/>
    </source>
</evidence>
<dbReference type="PROSITE" id="PS50084">
    <property type="entry name" value="KH_TYPE_1"/>
    <property type="match status" value="3"/>
</dbReference>
<dbReference type="PANTHER" id="PTHR16026">
    <property type="entry name" value="CARTILAGE ACIDIC PROTEIN 1"/>
    <property type="match status" value="1"/>
</dbReference>
<dbReference type="InterPro" id="IPR018247">
    <property type="entry name" value="EF_Hand_1_Ca_BS"/>
</dbReference>
<dbReference type="PROSITE" id="PS50920">
    <property type="entry name" value="SOLCAR"/>
    <property type="match status" value="2"/>
</dbReference>
<organism evidence="18 19">
    <name type="scientific">Labeo rohita</name>
    <name type="common">Indian major carp</name>
    <name type="synonym">Cyprinus rohita</name>
    <dbReference type="NCBI Taxonomy" id="84645"/>
    <lineage>
        <taxon>Eukaryota</taxon>
        <taxon>Metazoa</taxon>
        <taxon>Chordata</taxon>
        <taxon>Craniata</taxon>
        <taxon>Vertebrata</taxon>
        <taxon>Euteleostomi</taxon>
        <taxon>Actinopterygii</taxon>
        <taxon>Neopterygii</taxon>
        <taxon>Teleostei</taxon>
        <taxon>Ostariophysi</taxon>
        <taxon>Cypriniformes</taxon>
        <taxon>Cyprinidae</taxon>
        <taxon>Labeoninae</taxon>
        <taxon>Labeonini</taxon>
        <taxon>Labeo</taxon>
    </lineage>
</organism>
<feature type="compositionally biased region" description="Pro residues" evidence="16">
    <location>
        <begin position="920"/>
        <end position="954"/>
    </location>
</feature>
<dbReference type="SMART" id="SM00322">
    <property type="entry name" value="KH"/>
    <property type="match status" value="2"/>
</dbReference>
<dbReference type="SUPFAM" id="SSF69318">
    <property type="entry name" value="Integrin alpha N-terminal domain"/>
    <property type="match status" value="1"/>
</dbReference>
<keyword evidence="5" id="KW-0245">EGF-like domain</keyword>
<accession>A0ABQ8MZ16</accession>
<dbReference type="SUPFAM" id="SSF47473">
    <property type="entry name" value="EF-hand"/>
    <property type="match status" value="1"/>
</dbReference>
<dbReference type="Pfam" id="PF13499">
    <property type="entry name" value="EF-hand_7"/>
    <property type="match status" value="1"/>
</dbReference>
<dbReference type="Gene3D" id="3.30.310.210">
    <property type="match status" value="1"/>
</dbReference>
<comment type="similarity">
    <text evidence="3">Belongs to the mitochondrial carrier (TC 2.A.29) family.</text>
</comment>
<dbReference type="Gene3D" id="2.10.25.10">
    <property type="entry name" value="Laminin"/>
    <property type="match status" value="1"/>
</dbReference>
<dbReference type="InterPro" id="IPR018108">
    <property type="entry name" value="MCP_transmembrane"/>
</dbReference>
<evidence type="ECO:0000256" key="4">
    <source>
        <dbReference type="ARBA" id="ARBA00022448"/>
    </source>
</evidence>
<evidence type="ECO:0000256" key="8">
    <source>
        <dbReference type="ARBA" id="ARBA00022729"/>
    </source>
</evidence>
<dbReference type="InterPro" id="IPR049883">
    <property type="entry name" value="NOTCH1_EGF-like"/>
</dbReference>
<dbReference type="SMART" id="SM00179">
    <property type="entry name" value="EGF_CA"/>
    <property type="match status" value="1"/>
</dbReference>
<keyword evidence="7" id="KW-0479">Metal-binding</keyword>
<evidence type="ECO:0000256" key="9">
    <source>
        <dbReference type="ARBA" id="ARBA00022737"/>
    </source>
</evidence>
<keyword evidence="4" id="KW-0813">Transport</keyword>
<comment type="caution">
    <text evidence="18">The sequence shown here is derived from an EMBL/GenBank/DDBJ whole genome shotgun (WGS) entry which is preliminary data.</text>
</comment>
<dbReference type="CDD" id="cd22488">
    <property type="entry name" value="KH-I_FUBP2_rpt4"/>
    <property type="match status" value="1"/>
</dbReference>
<dbReference type="Gene3D" id="3.30.1370.10">
    <property type="entry name" value="K Homology domain, type 1"/>
    <property type="match status" value="2"/>
</dbReference>